<comment type="similarity">
    <text evidence="1">Belongs to the AAA ATPase family.</text>
</comment>
<dbReference type="InterPro" id="IPR003959">
    <property type="entry name" value="ATPase_AAA_core"/>
</dbReference>
<evidence type="ECO:0000256" key="3">
    <source>
        <dbReference type="ARBA" id="ARBA00022840"/>
    </source>
</evidence>
<evidence type="ECO:0000256" key="4">
    <source>
        <dbReference type="SAM" id="MobiDB-lite"/>
    </source>
</evidence>
<dbReference type="Pfam" id="PF24347">
    <property type="entry name" value="FIGL1_N"/>
    <property type="match status" value="1"/>
</dbReference>
<dbReference type="InterPro" id="IPR027417">
    <property type="entry name" value="P-loop_NTPase"/>
</dbReference>
<feature type="compositionally biased region" description="Low complexity" evidence="4">
    <location>
        <begin position="834"/>
        <end position="843"/>
    </location>
</feature>
<keyword evidence="6" id="KW-0378">Hydrolase</keyword>
<feature type="region of interest" description="Disordered" evidence="4">
    <location>
        <begin position="813"/>
        <end position="843"/>
    </location>
</feature>
<dbReference type="SMART" id="SM00382">
    <property type="entry name" value="AAA"/>
    <property type="match status" value="1"/>
</dbReference>
<keyword evidence="3" id="KW-0067">ATP-binding</keyword>
<dbReference type="PANTHER" id="PTHR23074">
    <property type="entry name" value="AAA DOMAIN-CONTAINING"/>
    <property type="match status" value="1"/>
</dbReference>
<evidence type="ECO:0000256" key="2">
    <source>
        <dbReference type="ARBA" id="ARBA00022741"/>
    </source>
</evidence>
<dbReference type="InterPro" id="IPR036885">
    <property type="entry name" value="SWIB_MDM2_dom_sf"/>
</dbReference>
<dbReference type="InterPro" id="IPR019835">
    <property type="entry name" value="SWIB_domain"/>
</dbReference>
<dbReference type="Pfam" id="PF00004">
    <property type="entry name" value="AAA"/>
    <property type="match status" value="1"/>
</dbReference>
<evidence type="ECO:0000259" key="5">
    <source>
        <dbReference type="PROSITE" id="PS51925"/>
    </source>
</evidence>
<dbReference type="Pfam" id="PF02201">
    <property type="entry name" value="SWIB"/>
    <property type="match status" value="1"/>
</dbReference>
<feature type="compositionally biased region" description="Polar residues" evidence="4">
    <location>
        <begin position="109"/>
        <end position="121"/>
    </location>
</feature>
<feature type="compositionally biased region" description="Pro residues" evidence="4">
    <location>
        <begin position="129"/>
        <end position="138"/>
    </location>
</feature>
<dbReference type="InterPro" id="IPR050304">
    <property type="entry name" value="MT-severing_AAA_ATPase"/>
</dbReference>
<dbReference type="AlphaFoldDB" id="A0A4Y1R9K1"/>
<organism evidence="6">
    <name type="scientific">Prunus dulcis</name>
    <name type="common">Almond</name>
    <name type="synonym">Amygdalus dulcis</name>
    <dbReference type="NCBI Taxonomy" id="3755"/>
    <lineage>
        <taxon>Eukaryota</taxon>
        <taxon>Viridiplantae</taxon>
        <taxon>Streptophyta</taxon>
        <taxon>Embryophyta</taxon>
        <taxon>Tracheophyta</taxon>
        <taxon>Spermatophyta</taxon>
        <taxon>Magnoliopsida</taxon>
        <taxon>eudicotyledons</taxon>
        <taxon>Gunneridae</taxon>
        <taxon>Pentapetalae</taxon>
        <taxon>rosids</taxon>
        <taxon>fabids</taxon>
        <taxon>Rosales</taxon>
        <taxon>Rosaceae</taxon>
        <taxon>Amygdaloideae</taxon>
        <taxon>Amygdaleae</taxon>
        <taxon>Prunus</taxon>
    </lineage>
</organism>
<dbReference type="SUPFAM" id="SSF47592">
    <property type="entry name" value="SWIB/MDM2 domain"/>
    <property type="match status" value="1"/>
</dbReference>
<dbReference type="InterPro" id="IPR056224">
    <property type="entry name" value="FIGL1_N"/>
</dbReference>
<feature type="region of interest" description="Disordered" evidence="4">
    <location>
        <begin position="1"/>
        <end position="47"/>
    </location>
</feature>
<feature type="compositionally biased region" description="Polar residues" evidence="4">
    <location>
        <begin position="1"/>
        <end position="24"/>
    </location>
</feature>
<dbReference type="InterPro" id="IPR003593">
    <property type="entry name" value="AAA+_ATPase"/>
</dbReference>
<dbReference type="GO" id="GO:0005524">
    <property type="term" value="F:ATP binding"/>
    <property type="evidence" value="ECO:0007669"/>
    <property type="project" value="UniProtKB-KW"/>
</dbReference>
<dbReference type="Pfam" id="PF09336">
    <property type="entry name" value="Vps4_C"/>
    <property type="match status" value="1"/>
</dbReference>
<protein>
    <submittedName>
        <fullName evidence="6">P-loop containing nucleoside triphosphate hydrolases superfamily protein</fullName>
    </submittedName>
</protein>
<feature type="domain" description="DM2" evidence="5">
    <location>
        <begin position="304"/>
        <end position="404"/>
    </location>
</feature>
<dbReference type="InterPro" id="IPR015415">
    <property type="entry name" value="Spast_Vps4_C"/>
</dbReference>
<gene>
    <name evidence="6" type="ORF">Prudu_010539</name>
</gene>
<accession>A0A4Y1R9K1</accession>
<dbReference type="CDD" id="cd10568">
    <property type="entry name" value="SWIB_like"/>
    <property type="match status" value="1"/>
</dbReference>
<keyword evidence="2" id="KW-0547">Nucleotide-binding</keyword>
<dbReference type="EMBL" id="AP019299">
    <property type="protein sequence ID" value="BBH00528.1"/>
    <property type="molecule type" value="Genomic_DNA"/>
</dbReference>
<dbReference type="Gene3D" id="1.10.245.10">
    <property type="entry name" value="SWIB/MDM2 domain"/>
    <property type="match status" value="1"/>
</dbReference>
<dbReference type="Gene3D" id="3.40.50.300">
    <property type="entry name" value="P-loop containing nucleotide triphosphate hydrolases"/>
    <property type="match status" value="2"/>
</dbReference>
<dbReference type="SUPFAM" id="SSF52540">
    <property type="entry name" value="P-loop containing nucleoside triphosphate hydrolases"/>
    <property type="match status" value="1"/>
</dbReference>
<evidence type="ECO:0000313" key="6">
    <source>
        <dbReference type="EMBL" id="BBH00528.1"/>
    </source>
</evidence>
<dbReference type="InterPro" id="IPR003121">
    <property type="entry name" value="SWIB_MDM2_domain"/>
</dbReference>
<feature type="region of interest" description="Disordered" evidence="4">
    <location>
        <begin position="109"/>
        <end position="145"/>
    </location>
</feature>
<proteinExistence type="inferred from homology"/>
<dbReference type="PANTHER" id="PTHR23074:SF17">
    <property type="entry name" value="FIDGETIN-LIKE PROTEIN 1"/>
    <property type="match status" value="1"/>
</dbReference>
<feature type="compositionally biased region" description="Polar residues" evidence="4">
    <location>
        <begin position="821"/>
        <end position="833"/>
    </location>
</feature>
<reference evidence="6" key="1">
    <citation type="journal article" date="2019" name="Science">
        <title>Mutation of a bHLH transcription factor allowed almond domestication.</title>
        <authorList>
            <person name="Sanchez-Perez R."/>
            <person name="Pavan S."/>
            <person name="Mazzeo R."/>
            <person name="Moldovan C."/>
            <person name="Aiese Cigliano R."/>
            <person name="Del Cueto J."/>
            <person name="Ricciardi F."/>
            <person name="Lotti C."/>
            <person name="Ricciardi L."/>
            <person name="Dicenta F."/>
            <person name="Lopez-Marques R.L."/>
            <person name="Lindberg Moller B."/>
        </authorList>
    </citation>
    <scope>NUCLEOTIDE SEQUENCE</scope>
</reference>
<dbReference type="GO" id="GO:0016887">
    <property type="term" value="F:ATP hydrolysis activity"/>
    <property type="evidence" value="ECO:0007669"/>
    <property type="project" value="InterPro"/>
</dbReference>
<dbReference type="Gene3D" id="1.10.8.60">
    <property type="match status" value="1"/>
</dbReference>
<evidence type="ECO:0000256" key="1">
    <source>
        <dbReference type="ARBA" id="ARBA00006914"/>
    </source>
</evidence>
<dbReference type="InterPro" id="IPR003960">
    <property type="entry name" value="ATPase_AAA_CS"/>
</dbReference>
<sequence>MGKSAMSMNNNNPSKNLGASSSPFGNAGMVAQSMPTNPTFPQSQAQAQIGAGFQAQFQLSQAQAIAHAQSKAQAHAQAQAQQAHAQFQAQLQAQALSLNQNQAAGIGNLGSSSPSFSTPGNASLKRFPQKPPVRPPSVSPTNMMSPMRTMELTPAARKKKQKLPDKQLQDKVATILPESALYTQLLEFEARVDAALARKKVDIQEALKSPPCIQKTLRIYIVGRILEDGVDPDQPGVVQKSNPFYPKFSSFFKRVTISLDQRLYPENHIIMWENARSPAPHEGFEVKRKGDKEFTVNIRLEMNYAPEKFKLSQPLMEVLGIEVETRPRIIASIWHYVKARKLQNQNDPSFFNCDPPLQKVFGEEKMKFTMIKLSGNSPAGTACYDVLVDVPFPIQRELSALLANSEKNKEIDTCDEAICAAIRKIHEHRRRRAFFLGFSQSPVEFINTLIESQNKDLKLVAGVASRSAEKERRSDFFHQPWVEDAVIRYLNRKPVAGSDAPGSMFDFLSQICNILQVLPRKEKEGADAKEKMAGKEEAKRGGGWSEEVCWRKQVHDSLSRLHSLLFGAELAVERHDFSSAQVLGLRLLGFLDSQSHSQLDHAFVRPIRRETVSELDASRRALIPHSDRKAFEQAKKAPGCVFGTNGDIDIEKIKQSKYFQALLHQSNNGRVVNDLGDQLERQDKLTCKLSKPLAQTKLTSLYKNNFMTESNGKSKSSWGSRSNSSDDCTIVEKLHSYHNRNDGHSALSFQKVEEEEKAYGNTLRAKRAHKEFTSPIIDNAKSPSSNEDVKADVSSHSFVTAKAKLEMDARQRRGLAGSPNACVSPQSDNNATNRGYSTRSYGYSRRGARGNFVPPIKSNEGNVGNMTSRVAGNLEMLCGPDGELPEKLRNLEPRLLEHVSNEIMDKDPNVRWNDIGCRSPGKGLLLFGPPGTGKTMIGKAIAGEAKATFFYISASSLTSKWIGEGEKLVRALFGVASCRQPAVIFVDEIDSLLSQRKSEGEHESSRRLKTQFLIEMEGFDSGSEQILLIGATNRPQELDEAARRRLTKRLYIPLPSSGYSGSDMKNLVKDASMGPLREALKQGIEITKLKKEDMRAVTVEDFESALQEVRPSVSLNELGTYEEWNKQFGSLSL</sequence>
<dbReference type="SUPFAM" id="SSF81995">
    <property type="entry name" value="beta-sandwich domain of Sec23/24"/>
    <property type="match status" value="1"/>
</dbReference>
<name>A0A4Y1R9K1_PRUDU</name>
<dbReference type="SMART" id="SM00151">
    <property type="entry name" value="SWIB"/>
    <property type="match status" value="1"/>
</dbReference>
<dbReference type="PROSITE" id="PS00674">
    <property type="entry name" value="AAA"/>
    <property type="match status" value="1"/>
</dbReference>
<dbReference type="PROSITE" id="PS51925">
    <property type="entry name" value="SWIB_MDM2"/>
    <property type="match status" value="1"/>
</dbReference>